<evidence type="ECO:0000313" key="1">
    <source>
        <dbReference type="EMBL" id="KAF1025418.1"/>
    </source>
</evidence>
<comment type="caution">
    <text evidence="1">The sequence shown here is derived from an EMBL/GenBank/DDBJ whole genome shotgun (WGS) entry which is preliminary data.</text>
</comment>
<gene>
    <name evidence="1" type="ORF">GAK29_01944</name>
</gene>
<name>A0A833UVG6_ACIBZ</name>
<proteinExistence type="predicted"/>
<sequence>MRVNMSNFSKFLRKTLTDQDSNIQSYQLDNSKVWLKKASERHSAWIYMPLKWVARILNIEALTPIPNYGGSKSIYCEVHRLTELQSLGIPTPLILANCSQGLLIEDAADHGDQVMQLDQALVQMKGDTEKKLEFFREAISAIQAVHKKGSYLSEAFARNILVNRHKEFTFIDFETDPGEMLDLETCQIRDWLCFIFSTAFRFNDDELIQACDIFIAEIYPCKSKYNEICRIGNKLNWVANFSLEKLGSDGRRMHKCLTFFQYMKKNEPLPLI</sequence>
<dbReference type="AlphaFoldDB" id="A0A833UVG6"/>
<evidence type="ECO:0000313" key="2">
    <source>
        <dbReference type="Proteomes" id="UP000490535"/>
    </source>
</evidence>
<dbReference type="Proteomes" id="UP000490535">
    <property type="component" value="Unassembled WGS sequence"/>
</dbReference>
<organism evidence="1 2">
    <name type="scientific">Acinetobacter bereziniae</name>
    <name type="common">Acinetobacter genomosp. 10</name>
    <dbReference type="NCBI Taxonomy" id="106648"/>
    <lineage>
        <taxon>Bacteria</taxon>
        <taxon>Pseudomonadati</taxon>
        <taxon>Pseudomonadota</taxon>
        <taxon>Gammaproteobacteria</taxon>
        <taxon>Moraxellales</taxon>
        <taxon>Moraxellaceae</taxon>
        <taxon>Acinetobacter</taxon>
    </lineage>
</organism>
<dbReference type="EMBL" id="WNDP01000040">
    <property type="protein sequence ID" value="KAF1025418.1"/>
    <property type="molecule type" value="Genomic_DNA"/>
</dbReference>
<protein>
    <recommendedName>
        <fullName evidence="3">Serine/threonine protein kinase</fullName>
    </recommendedName>
</protein>
<evidence type="ECO:0008006" key="3">
    <source>
        <dbReference type="Google" id="ProtNLM"/>
    </source>
</evidence>
<reference evidence="2" key="1">
    <citation type="journal article" date="2020" name="MBio">
        <title>Horizontal gene transfer to a defensive symbiont with a reduced genome amongst a multipartite beetle microbiome.</title>
        <authorList>
            <person name="Waterworth S.C."/>
            <person name="Florez L.V."/>
            <person name="Rees E.R."/>
            <person name="Hertweck C."/>
            <person name="Kaltenpoth M."/>
            <person name="Kwan J.C."/>
        </authorList>
    </citation>
    <scope>NUCLEOTIDE SEQUENCE [LARGE SCALE GENOMIC DNA]</scope>
</reference>
<accession>A0A833UVG6</accession>